<keyword evidence="14" id="KW-1185">Reference proteome</keyword>
<evidence type="ECO:0000256" key="5">
    <source>
        <dbReference type="ARBA" id="ARBA00022692"/>
    </source>
</evidence>
<dbReference type="InterPro" id="IPR027417">
    <property type="entry name" value="P-loop_NTPase"/>
</dbReference>
<evidence type="ECO:0000256" key="6">
    <source>
        <dbReference type="ARBA" id="ARBA00022741"/>
    </source>
</evidence>
<evidence type="ECO:0000259" key="12">
    <source>
        <dbReference type="PROSITE" id="PS50929"/>
    </source>
</evidence>
<evidence type="ECO:0000259" key="11">
    <source>
        <dbReference type="PROSITE" id="PS50893"/>
    </source>
</evidence>
<dbReference type="InterPro" id="IPR003439">
    <property type="entry name" value="ABC_transporter-like_ATP-bd"/>
</dbReference>
<evidence type="ECO:0000256" key="7">
    <source>
        <dbReference type="ARBA" id="ARBA00022840"/>
    </source>
</evidence>
<dbReference type="GO" id="GO:0005524">
    <property type="term" value="F:ATP binding"/>
    <property type="evidence" value="ECO:0007669"/>
    <property type="project" value="UniProtKB-KW"/>
</dbReference>
<dbReference type="PANTHER" id="PTHR24221">
    <property type="entry name" value="ATP-BINDING CASSETTE SUB-FAMILY B"/>
    <property type="match status" value="1"/>
</dbReference>
<dbReference type="InterPro" id="IPR003593">
    <property type="entry name" value="AAA+_ATPase"/>
</dbReference>
<dbReference type="PROSITE" id="PS00211">
    <property type="entry name" value="ABC_TRANSPORTER_1"/>
    <property type="match status" value="1"/>
</dbReference>
<feature type="domain" description="ABC transporter" evidence="11">
    <location>
        <begin position="334"/>
        <end position="570"/>
    </location>
</feature>
<dbReference type="AlphaFoldDB" id="A0A6I7HNX9"/>
<keyword evidence="3" id="KW-0813">Transport</keyword>
<dbReference type="Gene3D" id="3.40.50.300">
    <property type="entry name" value="P-loop containing nucleotide triphosphate hydrolases"/>
    <property type="match status" value="1"/>
</dbReference>
<organism evidence="13 14">
    <name type="scientific">Ciceribacter lividus</name>
    <dbReference type="NCBI Taxonomy" id="1197950"/>
    <lineage>
        <taxon>Bacteria</taxon>
        <taxon>Pseudomonadati</taxon>
        <taxon>Pseudomonadota</taxon>
        <taxon>Alphaproteobacteria</taxon>
        <taxon>Hyphomicrobiales</taxon>
        <taxon>Rhizobiaceae</taxon>
        <taxon>Ciceribacter</taxon>
    </lineage>
</organism>
<keyword evidence="5 10" id="KW-0812">Transmembrane</keyword>
<feature type="transmembrane region" description="Helical" evidence="10">
    <location>
        <begin position="21"/>
        <end position="45"/>
    </location>
</feature>
<dbReference type="InterPro" id="IPR047957">
    <property type="entry name" value="ABC_AprD-like_6TM"/>
</dbReference>
<evidence type="ECO:0000256" key="4">
    <source>
        <dbReference type="ARBA" id="ARBA00022475"/>
    </source>
</evidence>
<dbReference type="EMBL" id="QPIX01000003">
    <property type="protein sequence ID" value="RCW27224.1"/>
    <property type="molecule type" value="Genomic_DNA"/>
</dbReference>
<dbReference type="Pfam" id="PF00005">
    <property type="entry name" value="ABC_tran"/>
    <property type="match status" value="1"/>
</dbReference>
<dbReference type="Pfam" id="PF00664">
    <property type="entry name" value="ABC_membrane"/>
    <property type="match status" value="1"/>
</dbReference>
<dbReference type="GO" id="GO:0030256">
    <property type="term" value="C:type I protein secretion system complex"/>
    <property type="evidence" value="ECO:0007669"/>
    <property type="project" value="InterPro"/>
</dbReference>
<comment type="caution">
    <text evidence="13">The sequence shown here is derived from an EMBL/GenBank/DDBJ whole genome shotgun (WGS) entry which is preliminary data.</text>
</comment>
<feature type="transmembrane region" description="Helical" evidence="10">
    <location>
        <begin position="138"/>
        <end position="156"/>
    </location>
</feature>
<dbReference type="GO" id="GO:0030253">
    <property type="term" value="P:protein secretion by the type I secretion system"/>
    <property type="evidence" value="ECO:0007669"/>
    <property type="project" value="InterPro"/>
</dbReference>
<feature type="transmembrane region" description="Helical" evidence="10">
    <location>
        <begin position="162"/>
        <end position="182"/>
    </location>
</feature>
<comment type="similarity">
    <text evidence="2">Belongs to the ABC transporter superfamily.</text>
</comment>
<dbReference type="GO" id="GO:0005886">
    <property type="term" value="C:plasma membrane"/>
    <property type="evidence" value="ECO:0007669"/>
    <property type="project" value="UniProtKB-SubCell"/>
</dbReference>
<dbReference type="PANTHER" id="PTHR24221:SF248">
    <property type="entry name" value="ABC TRANSPORTER TRANSMEMBRANE REGION"/>
    <property type="match status" value="1"/>
</dbReference>
<dbReference type="GO" id="GO:0140359">
    <property type="term" value="F:ABC-type transporter activity"/>
    <property type="evidence" value="ECO:0007669"/>
    <property type="project" value="InterPro"/>
</dbReference>
<dbReference type="Proteomes" id="UP000252582">
    <property type="component" value="Unassembled WGS sequence"/>
</dbReference>
<dbReference type="PROSITE" id="PS50893">
    <property type="entry name" value="ABC_TRANSPORTER_2"/>
    <property type="match status" value="1"/>
</dbReference>
<dbReference type="GO" id="GO:0034040">
    <property type="term" value="F:ATPase-coupled lipid transmembrane transporter activity"/>
    <property type="evidence" value="ECO:0007669"/>
    <property type="project" value="TreeGrafter"/>
</dbReference>
<evidence type="ECO:0000256" key="2">
    <source>
        <dbReference type="ARBA" id="ARBA00005417"/>
    </source>
</evidence>
<dbReference type="SUPFAM" id="SSF52540">
    <property type="entry name" value="P-loop containing nucleoside triphosphate hydrolases"/>
    <property type="match status" value="1"/>
</dbReference>
<keyword evidence="4" id="KW-1003">Cell membrane</keyword>
<protein>
    <submittedName>
        <fullName evidence="13">PrtD family type I secretion system ABC transporter</fullName>
    </submittedName>
</protein>
<dbReference type="InterPro" id="IPR010128">
    <property type="entry name" value="ATPase_T1SS_PrtD-like"/>
</dbReference>
<dbReference type="InterPro" id="IPR011527">
    <property type="entry name" value="ABC1_TM_dom"/>
</dbReference>
<evidence type="ECO:0000256" key="1">
    <source>
        <dbReference type="ARBA" id="ARBA00004651"/>
    </source>
</evidence>
<dbReference type="CDD" id="cd18586">
    <property type="entry name" value="ABC_6TM_PrtD_like"/>
    <property type="match status" value="1"/>
</dbReference>
<dbReference type="GO" id="GO:0016887">
    <property type="term" value="F:ATP hydrolysis activity"/>
    <property type="evidence" value="ECO:0007669"/>
    <property type="project" value="InterPro"/>
</dbReference>
<accession>A0A6I7HNX9</accession>
<comment type="subcellular location">
    <subcellularLocation>
        <location evidence="1">Cell membrane</location>
        <topology evidence="1">Multi-pass membrane protein</topology>
    </subcellularLocation>
</comment>
<dbReference type="Gene3D" id="1.20.1560.10">
    <property type="entry name" value="ABC transporter type 1, transmembrane domain"/>
    <property type="match status" value="1"/>
</dbReference>
<keyword evidence="6" id="KW-0547">Nucleotide-binding</keyword>
<dbReference type="InterPro" id="IPR036640">
    <property type="entry name" value="ABC1_TM_sf"/>
</dbReference>
<dbReference type="InterPro" id="IPR017871">
    <property type="entry name" value="ABC_transporter-like_CS"/>
</dbReference>
<evidence type="ECO:0000313" key="14">
    <source>
        <dbReference type="Proteomes" id="UP000252582"/>
    </source>
</evidence>
<evidence type="ECO:0000256" key="8">
    <source>
        <dbReference type="ARBA" id="ARBA00022989"/>
    </source>
</evidence>
<keyword evidence="9 10" id="KW-0472">Membrane</keyword>
<evidence type="ECO:0000256" key="3">
    <source>
        <dbReference type="ARBA" id="ARBA00022448"/>
    </source>
</evidence>
<evidence type="ECO:0000313" key="13">
    <source>
        <dbReference type="EMBL" id="RCW27224.1"/>
    </source>
</evidence>
<proteinExistence type="inferred from homology"/>
<feature type="transmembrane region" description="Helical" evidence="10">
    <location>
        <begin position="57"/>
        <end position="78"/>
    </location>
</feature>
<evidence type="ECO:0000256" key="10">
    <source>
        <dbReference type="SAM" id="Phobius"/>
    </source>
</evidence>
<keyword evidence="7" id="KW-0067">ATP-binding</keyword>
<dbReference type="FunFam" id="3.40.50.300:FF:001444">
    <property type="entry name" value="ABC transporter ATP-binding protein"/>
    <property type="match status" value="1"/>
</dbReference>
<keyword evidence="8 10" id="KW-1133">Transmembrane helix</keyword>
<evidence type="ECO:0000256" key="9">
    <source>
        <dbReference type="ARBA" id="ARBA00023136"/>
    </source>
</evidence>
<feature type="domain" description="ABC transmembrane type-1" evidence="12">
    <location>
        <begin position="25"/>
        <end position="303"/>
    </location>
</feature>
<name>A0A6I7HNX9_9HYPH</name>
<dbReference type="SUPFAM" id="SSF90123">
    <property type="entry name" value="ABC transporter transmembrane region"/>
    <property type="match status" value="1"/>
</dbReference>
<dbReference type="InterPro" id="IPR039421">
    <property type="entry name" value="Type_1_exporter"/>
</dbReference>
<dbReference type="NCBIfam" id="TIGR01842">
    <property type="entry name" value="type_I_sec_PrtD"/>
    <property type="match status" value="1"/>
</dbReference>
<gene>
    <name evidence="13" type="ORF">DFR48_103186</name>
</gene>
<reference evidence="13 14" key="1">
    <citation type="submission" date="2018-07" db="EMBL/GenBank/DDBJ databases">
        <title>Genomic Encyclopedia of Type Strains, Phase IV (KMG-IV): sequencing the most valuable type-strain genomes for metagenomic binning, comparative biology and taxonomic classification.</title>
        <authorList>
            <person name="Goeker M."/>
        </authorList>
    </citation>
    <scope>NUCLEOTIDE SEQUENCE [LARGE SCALE GENOMIC DNA]</scope>
    <source>
        <strain evidence="13 14">DSM 25528</strain>
    </source>
</reference>
<feature type="transmembrane region" description="Helical" evidence="10">
    <location>
        <begin position="259"/>
        <end position="283"/>
    </location>
</feature>
<dbReference type="PROSITE" id="PS50929">
    <property type="entry name" value="ABC_TM1F"/>
    <property type="match status" value="1"/>
</dbReference>
<sequence>MTATLQETRRPLVAATLRQTRAAFAGIVALSAVTNILMLTGPLFMMQVYDRVLASRSVPTLVALSLLAVTLYLFQALFEIIRSRILTQIGQRLEEELGRPAFDAVLKLPLRLSKKEAVPQPLRDLDQLRGFMSGQGPIAIADLPWLPLYLVILFLFHPYFGWLAVAGAVALIALTLTSEVRLREPMRLLSLLAARRADYLEAGRRNAEVLQAMGMRDAYAARWDATNADFIEKQRRAGDVTSGFSAASKIFRLALQSGVLALGAWLAILQLASPGAMIAASILTSRALAPIELVIGQWRGFVNARQARRRLEDVLEKLKAGTMPMALPAPRQTITAAALTIVAPGTTAIIVRDIGFELRAGQGLGIIGPSGSGKSTLARVLVGVWPAARGTVRLDGAELAQWDPEALGSSVGYLPQDVELFDGTIAENIARFSPDAKAEAIIDAATMAGAHSLILSLPDGYDTRIGAGGAILSAGQRQRIGLARALYRTPFLIVLDEPNASLDAEGEAALTNAIIAARKAGSVVIVIAHRPSALAAVDHVLVLNEGRMVAFGPRDEVLRKTTVRAVSENS</sequence>
<dbReference type="SMART" id="SM00382">
    <property type="entry name" value="AAA"/>
    <property type="match status" value="1"/>
</dbReference>